<organism evidence="1 2">
    <name type="scientific">Waddlia chondrophila (strain ATCC VR-1470 / WSU 86-1044)</name>
    <dbReference type="NCBI Taxonomy" id="716544"/>
    <lineage>
        <taxon>Bacteria</taxon>
        <taxon>Pseudomonadati</taxon>
        <taxon>Chlamydiota</taxon>
        <taxon>Chlamydiia</taxon>
        <taxon>Parachlamydiales</taxon>
        <taxon>Waddliaceae</taxon>
        <taxon>Waddlia</taxon>
    </lineage>
</organism>
<name>D6YRL8_WADCW</name>
<proteinExistence type="predicted"/>
<dbReference type="RefSeq" id="WP_013182424.1">
    <property type="nucleotide sequence ID" value="NC_014225.1"/>
</dbReference>
<dbReference type="Proteomes" id="UP000001505">
    <property type="component" value="Chromosome"/>
</dbReference>
<accession>D6YRL8</accession>
<dbReference type="KEGG" id="wch:wcw_1362"/>
<gene>
    <name evidence="1" type="ordered locus">wcw_1362</name>
</gene>
<keyword evidence="2" id="KW-1185">Reference proteome</keyword>
<dbReference type="EMBL" id="CP001928">
    <property type="protein sequence ID" value="ADI38713.1"/>
    <property type="molecule type" value="Genomic_DNA"/>
</dbReference>
<protein>
    <submittedName>
        <fullName evidence="1">Uncharacterized protein</fullName>
    </submittedName>
</protein>
<evidence type="ECO:0000313" key="1">
    <source>
        <dbReference type="EMBL" id="ADI38713.1"/>
    </source>
</evidence>
<sequence>MFIQDSYQEAHEQFGISEVYIIDGLDEATLKKLQLRAKLTLDSNDTIVKNNVSYDMLFIFHKRVVDRSFMYRFIEFLRNNPSKEKDFRKLYELINPEEILETVKSKKYVLVSKKDLSR</sequence>
<dbReference type="AlphaFoldDB" id="D6YRL8"/>
<dbReference type="HOGENOM" id="CLU_2072195_0_0_0"/>
<reference evidence="1 2" key="1">
    <citation type="journal article" date="2010" name="PLoS ONE">
        <title>The Waddlia genome: a window into chlamydial biology.</title>
        <authorList>
            <person name="Bertelli C."/>
            <person name="Collyn F."/>
            <person name="Croxatto A."/>
            <person name="Ruckert C."/>
            <person name="Polkinghorne A."/>
            <person name="Kebbi-Beghdadi C."/>
            <person name="Goesmann A."/>
            <person name="Vaughan L."/>
            <person name="Greub G."/>
        </authorList>
    </citation>
    <scope>NUCLEOTIDE SEQUENCE [LARGE SCALE GENOMIC DNA]</scope>
    <source>
        <strain evidence="2">ATCC VR-1470 / WSU 86-1044</strain>
    </source>
</reference>
<evidence type="ECO:0000313" key="2">
    <source>
        <dbReference type="Proteomes" id="UP000001505"/>
    </source>
</evidence>